<feature type="transmembrane region" description="Helical" evidence="1">
    <location>
        <begin position="47"/>
        <end position="67"/>
    </location>
</feature>
<organism evidence="2 3">
    <name type="scientific">Peribacillus psychrosaccharolyticus</name>
    <name type="common">Bacillus psychrosaccharolyticus</name>
    <dbReference type="NCBI Taxonomy" id="1407"/>
    <lineage>
        <taxon>Bacteria</taxon>
        <taxon>Bacillati</taxon>
        <taxon>Bacillota</taxon>
        <taxon>Bacilli</taxon>
        <taxon>Bacillales</taxon>
        <taxon>Bacillaceae</taxon>
        <taxon>Peribacillus</taxon>
    </lineage>
</organism>
<evidence type="ECO:0008006" key="4">
    <source>
        <dbReference type="Google" id="ProtNLM"/>
    </source>
</evidence>
<sequence>MHLIRWGMFFGGLCLLGMGNALAVKVKFLGLHPWEVLNVALFQQMGLTIGSWSIITGLFLVLITYIVDRKYISLGTFLNAMCVGVIMDFFLWSGLLPESSGTWTDYFILLAGILLAGIGGGLYVASNLGAGPRDGFMLIVSERTGISVSRARILVESIILIFGFLLGGPVFIATFIYTFIQSPVFQKSRMVFSGLLGKWVERRSVTRVIQK</sequence>
<feature type="transmembrane region" description="Helical" evidence="1">
    <location>
        <begin position="106"/>
        <end position="125"/>
    </location>
</feature>
<dbReference type="InterPro" id="IPR038750">
    <property type="entry name" value="YczE/YyaS-like"/>
</dbReference>
<accession>A0A974NRU0</accession>
<keyword evidence="1" id="KW-0812">Transmembrane</keyword>
<dbReference type="PANTHER" id="PTHR40078">
    <property type="entry name" value="INTEGRAL MEMBRANE PROTEIN-RELATED"/>
    <property type="match status" value="1"/>
</dbReference>
<evidence type="ECO:0000313" key="2">
    <source>
        <dbReference type="EMBL" id="QQT02718.1"/>
    </source>
</evidence>
<protein>
    <recommendedName>
        <fullName evidence="4">YitT family protein</fullName>
    </recommendedName>
</protein>
<gene>
    <name evidence="2" type="ORF">I6J18_16290</name>
</gene>
<dbReference type="AlphaFoldDB" id="A0A974NRU0"/>
<dbReference type="KEGG" id="ppsr:I6J18_16290"/>
<keyword evidence="1" id="KW-0472">Membrane</keyword>
<dbReference type="Proteomes" id="UP000595254">
    <property type="component" value="Chromosome"/>
</dbReference>
<feature type="transmembrane region" description="Helical" evidence="1">
    <location>
        <begin position="153"/>
        <end position="180"/>
    </location>
</feature>
<reference evidence="2 3" key="1">
    <citation type="submission" date="2021-01" db="EMBL/GenBank/DDBJ databases">
        <title>FDA dAtabase for Regulatory Grade micrObial Sequences (FDA-ARGOS): Supporting development and validation of Infectious Disease Dx tests.</title>
        <authorList>
            <person name="Nelson B."/>
            <person name="Plummer A."/>
            <person name="Tallon L."/>
            <person name="Sadzewicz L."/>
            <person name="Zhao X."/>
            <person name="Boylan J."/>
            <person name="Ott S."/>
            <person name="Bowen H."/>
            <person name="Vavikolanu K."/>
            <person name="Mehta A."/>
            <person name="Aluvathingal J."/>
            <person name="Nadendla S."/>
            <person name="Myers T."/>
            <person name="Yan Y."/>
            <person name="Sichtig H."/>
        </authorList>
    </citation>
    <scope>NUCLEOTIDE SEQUENCE [LARGE SCALE GENOMIC DNA]</scope>
    <source>
        <strain evidence="2 3">FDAARGOS_1161</strain>
    </source>
</reference>
<evidence type="ECO:0000313" key="3">
    <source>
        <dbReference type="Proteomes" id="UP000595254"/>
    </source>
</evidence>
<dbReference type="PANTHER" id="PTHR40078:SF1">
    <property type="entry name" value="INTEGRAL MEMBRANE PROTEIN"/>
    <property type="match status" value="1"/>
</dbReference>
<evidence type="ECO:0000256" key="1">
    <source>
        <dbReference type="SAM" id="Phobius"/>
    </source>
</evidence>
<proteinExistence type="predicted"/>
<dbReference type="Pfam" id="PF19700">
    <property type="entry name" value="DUF6198"/>
    <property type="match status" value="1"/>
</dbReference>
<keyword evidence="3" id="KW-1185">Reference proteome</keyword>
<keyword evidence="1" id="KW-1133">Transmembrane helix</keyword>
<name>A0A974NRU0_PERPY</name>
<feature type="transmembrane region" description="Helical" evidence="1">
    <location>
        <begin position="74"/>
        <end position="94"/>
    </location>
</feature>
<dbReference type="EMBL" id="CP068053">
    <property type="protein sequence ID" value="QQT02718.1"/>
    <property type="molecule type" value="Genomic_DNA"/>
</dbReference>